<keyword evidence="1" id="KW-0732">Signal</keyword>
<dbReference type="Gene3D" id="3.40.50.1980">
    <property type="entry name" value="Nitrogenase molybdenum iron protein domain"/>
    <property type="match status" value="2"/>
</dbReference>
<dbReference type="PANTHER" id="PTHR30535:SF4">
    <property type="entry name" value="HEMIN-BINDING PERIPLASMIC PROTEIN HMUT"/>
    <property type="match status" value="1"/>
</dbReference>
<accession>A0A918UBT1</accession>
<evidence type="ECO:0000313" key="4">
    <source>
        <dbReference type="Proteomes" id="UP000645257"/>
    </source>
</evidence>
<dbReference type="AlphaFoldDB" id="A0A918UBT1"/>
<dbReference type="RefSeq" id="WP_229804866.1">
    <property type="nucleotide sequence ID" value="NZ_BMYX01000021.1"/>
</dbReference>
<name>A0A918UBT1_9NEIS</name>
<reference evidence="3" key="1">
    <citation type="journal article" date="2014" name="Int. J. Syst. Evol. Microbiol.">
        <title>Complete genome sequence of Corynebacterium casei LMG S-19264T (=DSM 44701T), isolated from a smear-ripened cheese.</title>
        <authorList>
            <consortium name="US DOE Joint Genome Institute (JGI-PGF)"/>
            <person name="Walter F."/>
            <person name="Albersmeier A."/>
            <person name="Kalinowski J."/>
            <person name="Ruckert C."/>
        </authorList>
    </citation>
    <scope>NUCLEOTIDE SEQUENCE</scope>
    <source>
        <strain evidence="3">KCTC 32182</strain>
    </source>
</reference>
<keyword evidence="4" id="KW-1185">Reference proteome</keyword>
<dbReference type="InterPro" id="IPR002491">
    <property type="entry name" value="ABC_transptr_periplasmic_BD"/>
</dbReference>
<gene>
    <name evidence="3" type="primary">hmuT</name>
    <name evidence="3" type="ORF">GCM10011289_31630</name>
</gene>
<sequence>MPLNRLWLGGWLAIASLPALAAERLVALTPDVADIVVALGAAKDVVGRNDASHQPELAHAAPIGLSRTLNAEPVARLKPTLVIGSPMAQPDSIYATLTRMAIPARKIGMREDGADYAQSIARIGELIGKPREAAALAQTWRQGMTPGVATGKRYLLSYDGRFVAGRNTAADTLIRAAGGINAAAELDGFKPLGKEGWAALRPDVIVLAEHNAAVFGGAAAFAKRPEIAASPAAKSGRIASWPAESFLRMGLASPQTVARLRSLAQ</sequence>
<feature type="domain" description="Fe/B12 periplasmic-binding" evidence="2">
    <location>
        <begin position="24"/>
        <end position="265"/>
    </location>
</feature>
<proteinExistence type="predicted"/>
<feature type="signal peptide" evidence="1">
    <location>
        <begin position="1"/>
        <end position="21"/>
    </location>
</feature>
<evidence type="ECO:0000313" key="3">
    <source>
        <dbReference type="EMBL" id="GGY25671.1"/>
    </source>
</evidence>
<evidence type="ECO:0000256" key="1">
    <source>
        <dbReference type="SAM" id="SignalP"/>
    </source>
</evidence>
<dbReference type="Proteomes" id="UP000645257">
    <property type="component" value="Unassembled WGS sequence"/>
</dbReference>
<dbReference type="EMBL" id="BMYX01000021">
    <property type="protein sequence ID" value="GGY25671.1"/>
    <property type="molecule type" value="Genomic_DNA"/>
</dbReference>
<dbReference type="Pfam" id="PF01497">
    <property type="entry name" value="Peripla_BP_2"/>
    <property type="match status" value="1"/>
</dbReference>
<organism evidence="3 4">
    <name type="scientific">Paludibacterium paludis</name>
    <dbReference type="NCBI Taxonomy" id="1225769"/>
    <lineage>
        <taxon>Bacteria</taxon>
        <taxon>Pseudomonadati</taxon>
        <taxon>Pseudomonadota</taxon>
        <taxon>Betaproteobacteria</taxon>
        <taxon>Neisseriales</taxon>
        <taxon>Chromobacteriaceae</taxon>
        <taxon>Paludibacterium</taxon>
    </lineage>
</organism>
<feature type="chain" id="PRO_5036977317" evidence="1">
    <location>
        <begin position="22"/>
        <end position="265"/>
    </location>
</feature>
<comment type="caution">
    <text evidence="3">The sequence shown here is derived from an EMBL/GenBank/DDBJ whole genome shotgun (WGS) entry which is preliminary data.</text>
</comment>
<protein>
    <submittedName>
        <fullName evidence="3">Hemin-binding periplasmic protein HmuT</fullName>
    </submittedName>
</protein>
<evidence type="ECO:0000259" key="2">
    <source>
        <dbReference type="PROSITE" id="PS50983"/>
    </source>
</evidence>
<dbReference type="PANTHER" id="PTHR30535">
    <property type="entry name" value="VITAMIN B12-BINDING PROTEIN"/>
    <property type="match status" value="1"/>
</dbReference>
<dbReference type="SUPFAM" id="SSF53807">
    <property type="entry name" value="Helical backbone' metal receptor"/>
    <property type="match status" value="1"/>
</dbReference>
<reference evidence="3" key="2">
    <citation type="submission" date="2020-09" db="EMBL/GenBank/DDBJ databases">
        <authorList>
            <person name="Sun Q."/>
            <person name="Kim S."/>
        </authorList>
    </citation>
    <scope>NUCLEOTIDE SEQUENCE</scope>
    <source>
        <strain evidence="3">KCTC 32182</strain>
    </source>
</reference>
<dbReference type="InterPro" id="IPR050902">
    <property type="entry name" value="ABC_Transporter_SBP"/>
</dbReference>
<dbReference type="PROSITE" id="PS50983">
    <property type="entry name" value="FE_B12_PBP"/>
    <property type="match status" value="1"/>
</dbReference>